<dbReference type="PROSITE" id="PS50234">
    <property type="entry name" value="VWFA"/>
    <property type="match status" value="1"/>
</dbReference>
<dbReference type="Gene3D" id="3.40.50.410">
    <property type="entry name" value="von Willebrand factor, type A domain"/>
    <property type="match status" value="1"/>
</dbReference>
<gene>
    <name evidence="3" type="ORF">JXQ802_LOCUS33364</name>
</gene>
<dbReference type="SMART" id="SM00327">
    <property type="entry name" value="VWA"/>
    <property type="match status" value="1"/>
</dbReference>
<reference evidence="3" key="1">
    <citation type="submission" date="2021-02" db="EMBL/GenBank/DDBJ databases">
        <authorList>
            <person name="Nowell W R."/>
        </authorList>
    </citation>
    <scope>NUCLEOTIDE SEQUENCE</scope>
</reference>
<feature type="domain" description="VWFA" evidence="1">
    <location>
        <begin position="1715"/>
        <end position="1923"/>
    </location>
</feature>
<dbReference type="GO" id="GO:0005525">
    <property type="term" value="F:GTP binding"/>
    <property type="evidence" value="ECO:0007669"/>
    <property type="project" value="InterPro"/>
</dbReference>
<dbReference type="PROSITE" id="PS51717">
    <property type="entry name" value="G_VLIG"/>
    <property type="match status" value="1"/>
</dbReference>
<dbReference type="Pfam" id="PF25683">
    <property type="entry name" value="URGCP_GTPase"/>
    <property type="match status" value="1"/>
</dbReference>
<dbReference type="SUPFAM" id="SSF53300">
    <property type="entry name" value="vWA-like"/>
    <property type="match status" value="1"/>
</dbReference>
<keyword evidence="4" id="KW-1185">Reference proteome</keyword>
<evidence type="ECO:0000259" key="2">
    <source>
        <dbReference type="PROSITE" id="PS51717"/>
    </source>
</evidence>
<evidence type="ECO:0008006" key="5">
    <source>
        <dbReference type="Google" id="ProtNLM"/>
    </source>
</evidence>
<accession>A0A815J695</accession>
<evidence type="ECO:0000313" key="3">
    <source>
        <dbReference type="EMBL" id="CAF1375095.1"/>
    </source>
</evidence>
<protein>
    <recommendedName>
        <fullName evidence="5">VWFA domain-containing protein</fullName>
    </recommendedName>
</protein>
<name>A0A815J695_9BILA</name>
<dbReference type="InterPro" id="IPR027417">
    <property type="entry name" value="P-loop_NTPase"/>
</dbReference>
<dbReference type="EMBL" id="CAJNOL010001520">
    <property type="protein sequence ID" value="CAF1375095.1"/>
    <property type="molecule type" value="Genomic_DNA"/>
</dbReference>
<dbReference type="PANTHER" id="PTHR14819">
    <property type="entry name" value="GTP-BINDING"/>
    <property type="match status" value="1"/>
</dbReference>
<dbReference type="InterPro" id="IPR036465">
    <property type="entry name" value="vWFA_dom_sf"/>
</dbReference>
<dbReference type="SUPFAM" id="SSF52540">
    <property type="entry name" value="P-loop containing nucleoside triphosphate hydrolases"/>
    <property type="match status" value="2"/>
</dbReference>
<comment type="caution">
    <text evidence="3">The sequence shown here is derived from an EMBL/GenBank/DDBJ whole genome shotgun (WGS) entry which is preliminary data.</text>
</comment>
<organism evidence="3 4">
    <name type="scientific">Rotaria sordida</name>
    <dbReference type="NCBI Taxonomy" id="392033"/>
    <lineage>
        <taxon>Eukaryota</taxon>
        <taxon>Metazoa</taxon>
        <taxon>Spiralia</taxon>
        <taxon>Gnathifera</taxon>
        <taxon>Rotifera</taxon>
        <taxon>Eurotatoria</taxon>
        <taxon>Bdelloidea</taxon>
        <taxon>Philodinida</taxon>
        <taxon>Philodinidae</taxon>
        <taxon>Rotaria</taxon>
    </lineage>
</organism>
<evidence type="ECO:0000259" key="1">
    <source>
        <dbReference type="PROSITE" id="PS50234"/>
    </source>
</evidence>
<dbReference type="Pfam" id="PF13519">
    <property type="entry name" value="VWA_2"/>
    <property type="match status" value="1"/>
</dbReference>
<dbReference type="CDD" id="cd00198">
    <property type="entry name" value="vWFA"/>
    <property type="match status" value="1"/>
</dbReference>
<sequence>MWVDASVNSSKENLQAQKTLIKIHNEFKTFESVDECENAIQQLSKTSRAIIVISGGFGRELLPRIHDLPQVLTIYIFCMDQAKHLEWAKQFNKIKAIIVDLHKLISTIQFDHELRINVTKPIQINIPDPNSKSENKILDTFQYSSKYLVIAGELQYTEKTMRDIATEIVNRFKSDPNRDFNVLISETVQPIMYLLKREQNLVDFSNPFKRLLSKEKDIPCVSQRFLIDTIMMNSDRFLCRRLTSLLSKRNSVPMIQPPLDSTNNEYRSISNIIHVWDYHRPVLLSFGIGQCKGKTSLMNTLFDSNFEQSMKDRYFSATIDVDFGYHFVERRPINIADTHGEISSEILAQISMLFNGFLIHVNSAYLCSNQSNVIKYLQLLSPESYVLLLIRDVDDENDEKIQSTVETICSVCSHCQSHYLPNVVDKTTDENREKIDEVREKIFRDTVQLQCLDEKSIQEYLKRLLNNTQKEIIEQDIAFINSIRSILIDGKEENYLLYTLFTKLCKKRLEVAKIDPYDKDFQDEKLYKLNLELFNADSEFKEKQRMGSHAYGAGFELFFNLLQKQESRLTKLHLLSMELRKEADKKKTGQKDLPFYNQLSLEIHWRNAIIGSTSLSNAELEILVNTYRDYIAEGNPFEIVDGDNFEMQGNFLTKVFELFPNKKFFVISINGPQNSGKSTLLNFLFGTLFEARDGRCTKGIYGTLINVQSKTNKNQLIPLDYDYILVIDTEGLLSIQKHDEQYDKRLILFCLAVSHLVIVNVEIEINEAVRKFFVLCTQALKYLGETRVTQPTVHFILNKRPNPDEEYCKTLLECVRTTLKDNKLDNEINLQPDNFHVLSTAFNRNPFKILNGKCAAFSTDITFVTNVQKLCKFLIDTSSDIIRQTGDGFCIPTSWIAFANRILRTIKKHPDLTHFQDVFERDQYNKIRDDIRRDFDQYLSPTVARYLMDKEKQNSTDNIKDSFKIEYERILKTLEDRLREHCGQCQASENIQERSSQFMQVQLISIFRSWEVSARMASRRYKIDQIVNDIENKLRTKAISVTHKNYLMDKQSATEMFDEELKDIFVQIKDKFKSEMVWKQSIDMVSHLCDVLDKDVLPTGNNILVYLPFLKTLDDGSLDQSISMDDCLSKIRAKFISESSNLDPLTSHLINMSSLISRNEIKQPHKFLNNDELSRIYFVIYPDGKETRESVRKGARQLYSQLFNDNWMTIVQISKCFEVLLADIKEILTSTNNDEPWTEITLVQKILGTVNKVIQDFNNELNIFNFCLSKQFRSTLYICTVISTALYYYNRQKTHFLHVIRCASENKSKLIKRFLPWVVLIENDDENVATNRINELSQVLCQLFQPQIKEIIEKHVNNEMTKTLNRCSIIKELDDEVYHATDDWLKRYVLYPIKLIIKRFNEKWTKVKAEVDEKLNMIVNLVSMRLRDIFELIKTVNTISQELGAHSLSFVDSLFKLKDEQRTDHANDKQFCMSKLFYLYLVGEDIPSEISTRNGSIYTVDSKWRTIIDHFPKPSAKIKQVFCLLQNAFEMSTISYLGFFLDKILSRQNETELIVSNQLTSFIRNTYLIIEEQLSNRMRGCQARCPCCKRICDVDHHLNITSPIGQEENRHCCKFGHQIRGMGGIRYEITDEASTSWCEIIKDNDPITIDNNIRQTWKNFKSANADWDFGDGLRVREKLETSYAYIWEKIGKQLCDHFGNGMKFVKQNTPSPVNHFIFVLDHSGSMNERSNILTRLITLTATANNSNETNISPWEHLRRAVKGFIDIRIKQVSLNDEITMILFASRSERIYNRERVTDIDFNRINTPMNICGSGTNFSAAFQMVIKTLEEVNNDSERNKMQQTIIFMTDGEPQGYPTTELQQLRDYKTDTTTNQNNKALINNFWTMALGNFNKKVIEKINQTIQGKLVNIEQAEDLVEAYAQIAEIFDDRDDRGHGGFRPGAGRKRKQSAVSIQVMSKKRRERAAHRQTMYRYRAGLT</sequence>
<evidence type="ECO:0000313" key="4">
    <source>
        <dbReference type="Proteomes" id="UP000663870"/>
    </source>
</evidence>
<dbReference type="PANTHER" id="PTHR14819:SF25">
    <property type="entry name" value="CHROMOSOME UNDETERMINED SCAFFOLD_52, WHOLE GENOME SHOTGUN SEQUENCE"/>
    <property type="match status" value="1"/>
</dbReference>
<feature type="domain" description="VLIG-type G" evidence="2">
    <location>
        <begin position="661"/>
        <end position="763"/>
    </location>
</feature>
<proteinExistence type="predicted"/>
<dbReference type="InterPro" id="IPR052986">
    <property type="entry name" value="VLIG_GTPase"/>
</dbReference>
<dbReference type="InterPro" id="IPR030383">
    <property type="entry name" value="G_VLIG_dom"/>
</dbReference>
<dbReference type="Gene3D" id="3.40.50.300">
    <property type="entry name" value="P-loop containing nucleotide triphosphate hydrolases"/>
    <property type="match status" value="2"/>
</dbReference>
<dbReference type="InterPro" id="IPR002035">
    <property type="entry name" value="VWF_A"/>
</dbReference>
<dbReference type="Proteomes" id="UP000663870">
    <property type="component" value="Unassembled WGS sequence"/>
</dbReference>